<reference evidence="2" key="1">
    <citation type="journal article" date="2016" name="Proc. Natl. Acad. Sci. U.S.A.">
        <title>Lipid metabolic changes in an early divergent fungus govern the establishment of a mutualistic symbiosis with endobacteria.</title>
        <authorList>
            <person name="Lastovetsky O.A."/>
            <person name="Gaspar M.L."/>
            <person name="Mondo S.J."/>
            <person name="LaButti K.M."/>
            <person name="Sandor L."/>
            <person name="Grigoriev I.V."/>
            <person name="Henry S.A."/>
            <person name="Pawlowska T.E."/>
        </authorList>
    </citation>
    <scope>NUCLEOTIDE SEQUENCE [LARGE SCALE GENOMIC DNA]</scope>
    <source>
        <strain evidence="2">ATCC 52814</strain>
    </source>
</reference>
<name>A0A1X0QPQ5_RHIZD</name>
<protein>
    <recommendedName>
        <fullName evidence="3">DUF1440 domain-containing protein</fullName>
    </recommendedName>
</protein>
<dbReference type="AlphaFoldDB" id="A0A1X0QPQ5"/>
<gene>
    <name evidence="2" type="ORF">BCV72DRAFT_320431</name>
</gene>
<organism evidence="2">
    <name type="scientific">Rhizopus microsporus var. microsporus</name>
    <dbReference type="NCBI Taxonomy" id="86635"/>
    <lineage>
        <taxon>Eukaryota</taxon>
        <taxon>Fungi</taxon>
        <taxon>Fungi incertae sedis</taxon>
        <taxon>Mucoromycota</taxon>
        <taxon>Mucoromycotina</taxon>
        <taxon>Mucoromycetes</taxon>
        <taxon>Mucorales</taxon>
        <taxon>Mucorineae</taxon>
        <taxon>Rhizopodaceae</taxon>
        <taxon>Rhizopus</taxon>
    </lineage>
</organism>
<evidence type="ECO:0008006" key="3">
    <source>
        <dbReference type="Google" id="ProtNLM"/>
    </source>
</evidence>
<keyword evidence="1" id="KW-0472">Membrane</keyword>
<evidence type="ECO:0000313" key="2">
    <source>
        <dbReference type="EMBL" id="ORE01735.1"/>
    </source>
</evidence>
<proteinExistence type="predicted"/>
<dbReference type="VEuPathDB" id="FungiDB:BCV72DRAFT_320431"/>
<dbReference type="OrthoDB" id="191139at2759"/>
<keyword evidence="1" id="KW-0812">Transmembrane</keyword>
<feature type="transmembrane region" description="Helical" evidence="1">
    <location>
        <begin position="12"/>
        <end position="30"/>
    </location>
</feature>
<sequence length="161" mass="17807">MQKVYNVGLGNIIGNGLLAGFVGVTVMTIGEKIEQCITGRPSSYVPGHTLERLLGLPQKPDSERFLLNHTMHFGQGMIAGCIRTSMAVYGIQGPVSSFIFTFIRLLIDQTLENVTGVGALPWTWPWNEQVIDILHKAVYAFVTGAVSDYLISRNYPHIKRD</sequence>
<evidence type="ECO:0000256" key="1">
    <source>
        <dbReference type="SAM" id="Phobius"/>
    </source>
</evidence>
<keyword evidence="1" id="KW-1133">Transmembrane helix</keyword>
<dbReference type="EMBL" id="KV922103">
    <property type="protein sequence ID" value="ORE01735.1"/>
    <property type="molecule type" value="Genomic_DNA"/>
</dbReference>
<dbReference type="Proteomes" id="UP000242414">
    <property type="component" value="Unassembled WGS sequence"/>
</dbReference>
<accession>A0A1X0QPQ5</accession>